<proteinExistence type="predicted"/>
<reference evidence="2" key="2">
    <citation type="submission" date="2018-03" db="EMBL/GenBank/DDBJ databases">
        <title>The Triticum urartu genome reveals the dynamic nature of wheat genome evolution.</title>
        <authorList>
            <person name="Ling H."/>
            <person name="Ma B."/>
            <person name="Shi X."/>
            <person name="Liu H."/>
            <person name="Dong L."/>
            <person name="Sun H."/>
            <person name="Cao Y."/>
            <person name="Gao Q."/>
            <person name="Zheng S."/>
            <person name="Li Y."/>
            <person name="Yu Y."/>
            <person name="Du H."/>
            <person name="Qi M."/>
            <person name="Li Y."/>
            <person name="Yu H."/>
            <person name="Cui Y."/>
            <person name="Wang N."/>
            <person name="Chen C."/>
            <person name="Wu H."/>
            <person name="Zhao Y."/>
            <person name="Zhang J."/>
            <person name="Li Y."/>
            <person name="Zhou W."/>
            <person name="Zhang B."/>
            <person name="Hu W."/>
            <person name="Eijk M."/>
            <person name="Tang J."/>
            <person name="Witsenboer H."/>
            <person name="Zhao S."/>
            <person name="Li Z."/>
            <person name="Zhang A."/>
            <person name="Wang D."/>
            <person name="Liang C."/>
        </authorList>
    </citation>
    <scope>NUCLEOTIDE SEQUENCE [LARGE SCALE GENOMIC DNA]</scope>
    <source>
        <strain evidence="2">cv. G1812</strain>
    </source>
</reference>
<organism evidence="2 3">
    <name type="scientific">Triticum urartu</name>
    <name type="common">Red wild einkorn</name>
    <name type="synonym">Crithodium urartu</name>
    <dbReference type="NCBI Taxonomy" id="4572"/>
    <lineage>
        <taxon>Eukaryota</taxon>
        <taxon>Viridiplantae</taxon>
        <taxon>Streptophyta</taxon>
        <taxon>Embryophyta</taxon>
        <taxon>Tracheophyta</taxon>
        <taxon>Spermatophyta</taxon>
        <taxon>Magnoliopsida</taxon>
        <taxon>Liliopsida</taxon>
        <taxon>Poales</taxon>
        <taxon>Poaceae</taxon>
        <taxon>BOP clade</taxon>
        <taxon>Pooideae</taxon>
        <taxon>Triticodae</taxon>
        <taxon>Triticeae</taxon>
        <taxon>Triticinae</taxon>
        <taxon>Triticum</taxon>
    </lineage>
</organism>
<evidence type="ECO:0000313" key="2">
    <source>
        <dbReference type="EnsemblPlants" id="TuG1812G0300001472.01.T01.cds388946"/>
    </source>
</evidence>
<reference evidence="2" key="3">
    <citation type="submission" date="2022-06" db="UniProtKB">
        <authorList>
            <consortium name="EnsemblPlants"/>
        </authorList>
    </citation>
    <scope>IDENTIFICATION</scope>
</reference>
<keyword evidence="3" id="KW-1185">Reference proteome</keyword>
<feature type="region of interest" description="Disordered" evidence="1">
    <location>
        <begin position="1"/>
        <end position="24"/>
    </location>
</feature>
<dbReference type="Proteomes" id="UP000015106">
    <property type="component" value="Chromosome 3"/>
</dbReference>
<evidence type="ECO:0000313" key="3">
    <source>
        <dbReference type="Proteomes" id="UP000015106"/>
    </source>
</evidence>
<reference evidence="3" key="1">
    <citation type="journal article" date="2013" name="Nature">
        <title>Draft genome of the wheat A-genome progenitor Triticum urartu.</title>
        <authorList>
            <person name="Ling H.Q."/>
            <person name="Zhao S."/>
            <person name="Liu D."/>
            <person name="Wang J."/>
            <person name="Sun H."/>
            <person name="Zhang C."/>
            <person name="Fan H."/>
            <person name="Li D."/>
            <person name="Dong L."/>
            <person name="Tao Y."/>
            <person name="Gao C."/>
            <person name="Wu H."/>
            <person name="Li Y."/>
            <person name="Cui Y."/>
            <person name="Guo X."/>
            <person name="Zheng S."/>
            <person name="Wang B."/>
            <person name="Yu K."/>
            <person name="Liang Q."/>
            <person name="Yang W."/>
            <person name="Lou X."/>
            <person name="Chen J."/>
            <person name="Feng M."/>
            <person name="Jian J."/>
            <person name="Zhang X."/>
            <person name="Luo G."/>
            <person name="Jiang Y."/>
            <person name="Liu J."/>
            <person name="Wang Z."/>
            <person name="Sha Y."/>
            <person name="Zhang B."/>
            <person name="Wu H."/>
            <person name="Tang D."/>
            <person name="Shen Q."/>
            <person name="Xue P."/>
            <person name="Zou S."/>
            <person name="Wang X."/>
            <person name="Liu X."/>
            <person name="Wang F."/>
            <person name="Yang Y."/>
            <person name="An X."/>
            <person name="Dong Z."/>
            <person name="Zhang K."/>
            <person name="Zhang X."/>
            <person name="Luo M.C."/>
            <person name="Dvorak J."/>
            <person name="Tong Y."/>
            <person name="Wang J."/>
            <person name="Yang H."/>
            <person name="Li Z."/>
            <person name="Wang D."/>
            <person name="Zhang A."/>
            <person name="Wang J."/>
        </authorList>
    </citation>
    <scope>NUCLEOTIDE SEQUENCE</scope>
    <source>
        <strain evidence="3">cv. G1812</strain>
    </source>
</reference>
<dbReference type="AlphaFoldDB" id="A0A8R7PQQ6"/>
<sequence length="71" mass="8018">MAFPRALAPWPRWQRRTPPSQADVVPCQKFPTLHATKTRHYGEFPAGWSLTCVFSMTGEFSSDRGRGKLAP</sequence>
<dbReference type="EnsemblPlants" id="TuG1812G0300001472.01.T01">
    <property type="protein sequence ID" value="TuG1812G0300001472.01.T01.cds388946"/>
    <property type="gene ID" value="TuG1812G0300001472.01"/>
</dbReference>
<protein>
    <submittedName>
        <fullName evidence="2">Uncharacterized protein</fullName>
    </submittedName>
</protein>
<evidence type="ECO:0000256" key="1">
    <source>
        <dbReference type="SAM" id="MobiDB-lite"/>
    </source>
</evidence>
<accession>A0A8R7PQQ6</accession>
<name>A0A8R7PQQ6_TRIUA</name>
<dbReference type="Gramene" id="TuG1812G0300001472.01.T01">
    <property type="protein sequence ID" value="TuG1812G0300001472.01.T01.cds388946"/>
    <property type="gene ID" value="TuG1812G0300001472.01"/>
</dbReference>